<keyword evidence="3" id="KW-0479">Metal-binding</keyword>
<name>A0A327SBS3_9SPHI</name>
<dbReference type="SMART" id="SM00849">
    <property type="entry name" value="Lactamase_B"/>
    <property type="match status" value="1"/>
</dbReference>
<dbReference type="RefSeq" id="WP_111635490.1">
    <property type="nucleotide sequence ID" value="NZ_QLLR01000027.1"/>
</dbReference>
<comment type="cofactor">
    <cofactor evidence="1">
        <name>Zn(2+)</name>
        <dbReference type="ChEBI" id="CHEBI:29105"/>
    </cofactor>
</comment>
<evidence type="ECO:0000259" key="6">
    <source>
        <dbReference type="SMART" id="SM00849"/>
    </source>
</evidence>
<dbReference type="Pfam" id="PF00753">
    <property type="entry name" value="Lactamase_B"/>
    <property type="match status" value="1"/>
</dbReference>
<accession>A0A327SBS3</accession>
<dbReference type="AlphaFoldDB" id="A0A327SBS3"/>
<dbReference type="GO" id="GO:0016787">
    <property type="term" value="F:hydrolase activity"/>
    <property type="evidence" value="ECO:0007669"/>
    <property type="project" value="UniProtKB-KW"/>
</dbReference>
<reference evidence="7 8" key="1">
    <citation type="submission" date="2018-06" db="EMBL/GenBank/DDBJ databases">
        <title>Genomic Encyclopedia of Archaeal and Bacterial Type Strains, Phase II (KMG-II): from individual species to whole genera.</title>
        <authorList>
            <person name="Goeker M."/>
        </authorList>
    </citation>
    <scope>NUCLEOTIDE SEQUENCE [LARGE SCALE GENOMIC DNA]</scope>
    <source>
        <strain evidence="7 8">DSM 14825</strain>
    </source>
</reference>
<keyword evidence="4" id="KW-0378">Hydrolase</keyword>
<feature type="domain" description="Metallo-beta-lactamase" evidence="6">
    <location>
        <begin position="39"/>
        <end position="228"/>
    </location>
</feature>
<dbReference type="PANTHER" id="PTHR42978">
    <property type="entry name" value="QUORUM-QUENCHING LACTONASE YTNP-RELATED-RELATED"/>
    <property type="match status" value="1"/>
</dbReference>
<keyword evidence="5" id="KW-0862">Zinc</keyword>
<evidence type="ECO:0000256" key="5">
    <source>
        <dbReference type="ARBA" id="ARBA00022833"/>
    </source>
</evidence>
<comment type="similarity">
    <text evidence="2">Belongs to the metallo-beta-lactamase superfamily.</text>
</comment>
<dbReference type="InterPro" id="IPR036866">
    <property type="entry name" value="RibonucZ/Hydroxyglut_hydro"/>
</dbReference>
<dbReference type="InterPro" id="IPR001279">
    <property type="entry name" value="Metallo-B-lactamas"/>
</dbReference>
<dbReference type="Proteomes" id="UP000249754">
    <property type="component" value="Unassembled WGS sequence"/>
</dbReference>
<protein>
    <submittedName>
        <fullName evidence="7">Metallo-beta-lactamase superfamily protein</fullName>
    </submittedName>
</protein>
<sequence>MQVFTLYEGSYSVAADKKFVPFNPQTDSPKDRPGSLFIHVNPFLVKFGDKLLVLDTGLGYSNSNGELILHENIRKAGFNPEDVDYVLMSHLHFDHAGGMVHKENNGMELSFPNATYVIQRGEWEGAFTNASSSYRTEIFDFLQRNATLVFVDETGDLIPGIKHILTGGHTPFHQAWLLEDEENKVFFGGDVLPEPEELYKKFIAKYDYDGRKSMELREEFGHKAVTEHWNCLFYHGKSKATGFIELGEEGQFKVI</sequence>
<dbReference type="EMBL" id="QLLR01000027">
    <property type="protein sequence ID" value="RAJ25384.1"/>
    <property type="molecule type" value="Genomic_DNA"/>
</dbReference>
<organism evidence="7 8">
    <name type="scientific">Pedobacter cryoconitis</name>
    <dbReference type="NCBI Taxonomy" id="188932"/>
    <lineage>
        <taxon>Bacteria</taxon>
        <taxon>Pseudomonadati</taxon>
        <taxon>Bacteroidota</taxon>
        <taxon>Sphingobacteriia</taxon>
        <taxon>Sphingobacteriales</taxon>
        <taxon>Sphingobacteriaceae</taxon>
        <taxon>Pedobacter</taxon>
    </lineage>
</organism>
<gene>
    <name evidence="7" type="ORF">LY11_04119</name>
</gene>
<dbReference type="Gene3D" id="3.60.15.10">
    <property type="entry name" value="Ribonuclease Z/Hydroxyacylglutathione hydrolase-like"/>
    <property type="match status" value="1"/>
</dbReference>
<comment type="caution">
    <text evidence="7">The sequence shown here is derived from an EMBL/GenBank/DDBJ whole genome shotgun (WGS) entry which is preliminary data.</text>
</comment>
<dbReference type="GO" id="GO:0046872">
    <property type="term" value="F:metal ion binding"/>
    <property type="evidence" value="ECO:0007669"/>
    <property type="project" value="UniProtKB-KW"/>
</dbReference>
<evidence type="ECO:0000313" key="7">
    <source>
        <dbReference type="EMBL" id="RAJ25384.1"/>
    </source>
</evidence>
<evidence type="ECO:0000256" key="4">
    <source>
        <dbReference type="ARBA" id="ARBA00022801"/>
    </source>
</evidence>
<evidence type="ECO:0000313" key="8">
    <source>
        <dbReference type="Proteomes" id="UP000249754"/>
    </source>
</evidence>
<dbReference type="STRING" id="188932.AY601_4748"/>
<dbReference type="PANTHER" id="PTHR42978:SF2">
    <property type="entry name" value="102 KBASES UNSTABLE REGION: FROM 1 TO 119443"/>
    <property type="match status" value="1"/>
</dbReference>
<dbReference type="OrthoDB" id="9802897at2"/>
<dbReference type="SUPFAM" id="SSF56281">
    <property type="entry name" value="Metallo-hydrolase/oxidoreductase"/>
    <property type="match status" value="1"/>
</dbReference>
<evidence type="ECO:0000256" key="2">
    <source>
        <dbReference type="ARBA" id="ARBA00007749"/>
    </source>
</evidence>
<dbReference type="InterPro" id="IPR051013">
    <property type="entry name" value="MBL_superfamily_lactonases"/>
</dbReference>
<evidence type="ECO:0000256" key="3">
    <source>
        <dbReference type="ARBA" id="ARBA00022723"/>
    </source>
</evidence>
<proteinExistence type="inferred from homology"/>
<evidence type="ECO:0000256" key="1">
    <source>
        <dbReference type="ARBA" id="ARBA00001947"/>
    </source>
</evidence>